<gene>
    <name evidence="4" type="ORF">D5R40_17840</name>
</gene>
<feature type="domain" description="Methyltransferase" evidence="3">
    <location>
        <begin position="48"/>
        <end position="141"/>
    </location>
</feature>
<keyword evidence="2 4" id="KW-0808">Transferase</keyword>
<keyword evidence="5" id="KW-1185">Reference proteome</keyword>
<dbReference type="Proteomes" id="UP000269154">
    <property type="component" value="Unassembled WGS sequence"/>
</dbReference>
<dbReference type="GO" id="GO:0032259">
    <property type="term" value="P:methylation"/>
    <property type="evidence" value="ECO:0007669"/>
    <property type="project" value="UniProtKB-KW"/>
</dbReference>
<comment type="caution">
    <text evidence="4">The sequence shown here is derived from an EMBL/GenBank/DDBJ whole genome shotgun (WGS) entry which is preliminary data.</text>
</comment>
<dbReference type="Pfam" id="PF13649">
    <property type="entry name" value="Methyltransf_25"/>
    <property type="match status" value="1"/>
</dbReference>
<dbReference type="Gene3D" id="3.40.50.150">
    <property type="entry name" value="Vaccinia Virus protein VP39"/>
    <property type="match status" value="1"/>
</dbReference>
<sequence length="254" mass="28969">MKRGNPLEKTIDKFYADTYHKFFSHFKTYDERLIRVLQSLIDFMPQSILDLACGTGLSTLALKANFGNSEIVGVDIDSNMITLAREKMPNSQVQFHCCEISDILARTPNGTVDLIFVKSAYHYFEHKIPLSYLQPLLKKNGVIVVAERTVRSASSYPLPKIASSYWASIFAEPRPSDRLDTANLLGMPLSVSCYGEQVTIPTDIYLDAVKKNQLVGLWMLKPETISAWIENRLSQETDGFHVFEEFWLYVYHNI</sequence>
<dbReference type="PANTHER" id="PTHR43861">
    <property type="entry name" value="TRANS-ACONITATE 2-METHYLTRANSFERASE-RELATED"/>
    <property type="match status" value="1"/>
</dbReference>
<dbReference type="InterPro" id="IPR029063">
    <property type="entry name" value="SAM-dependent_MTases_sf"/>
</dbReference>
<evidence type="ECO:0000259" key="3">
    <source>
        <dbReference type="Pfam" id="PF13649"/>
    </source>
</evidence>
<dbReference type="CDD" id="cd02440">
    <property type="entry name" value="AdoMet_MTases"/>
    <property type="match status" value="1"/>
</dbReference>
<reference evidence="4 5" key="1">
    <citation type="journal article" date="2018" name="ACS Chem. Biol.">
        <title>Ketoreductase domain dysfunction expands chemodiversity: malyngamide biosynthesis in the cyanobacterium Okeania hirsuta.</title>
        <authorList>
            <person name="Moss N.A."/>
            <person name="Leao T."/>
            <person name="Rankin M."/>
            <person name="McCullough T.M."/>
            <person name="Qu P."/>
            <person name="Korobeynikov A."/>
            <person name="Smith J.L."/>
            <person name="Gerwick L."/>
            <person name="Gerwick W.H."/>
        </authorList>
    </citation>
    <scope>NUCLEOTIDE SEQUENCE [LARGE SCALE GENOMIC DNA]</scope>
    <source>
        <strain evidence="4 5">PAB10Feb10-1</strain>
    </source>
</reference>
<dbReference type="AlphaFoldDB" id="A0A3N6MZD5"/>
<protein>
    <submittedName>
        <fullName evidence="4">Class I SAM-dependent methyltransferase</fullName>
    </submittedName>
</protein>
<evidence type="ECO:0000313" key="5">
    <source>
        <dbReference type="Proteomes" id="UP000269154"/>
    </source>
</evidence>
<name>A0A3N6MZD5_9CYAN</name>
<dbReference type="PANTHER" id="PTHR43861:SF1">
    <property type="entry name" value="TRANS-ACONITATE 2-METHYLTRANSFERASE"/>
    <property type="match status" value="1"/>
</dbReference>
<accession>A0A3N6MZD5</accession>
<dbReference type="GO" id="GO:0008168">
    <property type="term" value="F:methyltransferase activity"/>
    <property type="evidence" value="ECO:0007669"/>
    <property type="project" value="UniProtKB-KW"/>
</dbReference>
<organism evidence="4 5">
    <name type="scientific">Okeania hirsuta</name>
    <dbReference type="NCBI Taxonomy" id="1458930"/>
    <lineage>
        <taxon>Bacteria</taxon>
        <taxon>Bacillati</taxon>
        <taxon>Cyanobacteriota</taxon>
        <taxon>Cyanophyceae</taxon>
        <taxon>Oscillatoriophycideae</taxon>
        <taxon>Oscillatoriales</taxon>
        <taxon>Microcoleaceae</taxon>
        <taxon>Okeania</taxon>
    </lineage>
</organism>
<proteinExistence type="predicted"/>
<dbReference type="SUPFAM" id="SSF53335">
    <property type="entry name" value="S-adenosyl-L-methionine-dependent methyltransferases"/>
    <property type="match status" value="1"/>
</dbReference>
<dbReference type="EMBL" id="RCBY01000103">
    <property type="protein sequence ID" value="RQH38014.1"/>
    <property type="molecule type" value="Genomic_DNA"/>
</dbReference>
<keyword evidence="1 4" id="KW-0489">Methyltransferase</keyword>
<dbReference type="InterPro" id="IPR041698">
    <property type="entry name" value="Methyltransf_25"/>
</dbReference>
<evidence type="ECO:0000256" key="2">
    <source>
        <dbReference type="ARBA" id="ARBA00022679"/>
    </source>
</evidence>
<evidence type="ECO:0000256" key="1">
    <source>
        <dbReference type="ARBA" id="ARBA00022603"/>
    </source>
</evidence>
<evidence type="ECO:0000313" key="4">
    <source>
        <dbReference type="EMBL" id="RQH38014.1"/>
    </source>
</evidence>